<name>A0ABY4ZEL7_9ACTN</name>
<accession>A0ABY4ZEL7</accession>
<dbReference type="InterPro" id="IPR011990">
    <property type="entry name" value="TPR-like_helical_dom_sf"/>
</dbReference>
<proteinExistence type="predicted"/>
<protein>
    <recommendedName>
        <fullName evidence="4">DUF4034 domain-containing protein</fullName>
    </recommendedName>
</protein>
<feature type="compositionally biased region" description="Pro residues" evidence="1">
    <location>
        <begin position="1"/>
        <end position="13"/>
    </location>
</feature>
<evidence type="ECO:0000256" key="1">
    <source>
        <dbReference type="SAM" id="MobiDB-lite"/>
    </source>
</evidence>
<evidence type="ECO:0000313" key="3">
    <source>
        <dbReference type="Proteomes" id="UP001056374"/>
    </source>
</evidence>
<feature type="compositionally biased region" description="Gly residues" evidence="1">
    <location>
        <begin position="363"/>
        <end position="379"/>
    </location>
</feature>
<feature type="region of interest" description="Disordered" evidence="1">
    <location>
        <begin position="1"/>
        <end position="64"/>
    </location>
</feature>
<gene>
    <name evidence="2" type="ORF">NFX46_28960</name>
</gene>
<feature type="compositionally biased region" description="Low complexity" evidence="1">
    <location>
        <begin position="18"/>
        <end position="64"/>
    </location>
</feature>
<feature type="region of interest" description="Disordered" evidence="1">
    <location>
        <begin position="356"/>
        <end position="379"/>
    </location>
</feature>
<dbReference type="EMBL" id="CP099468">
    <property type="protein sequence ID" value="USQ87391.1"/>
    <property type="molecule type" value="Genomic_DNA"/>
</dbReference>
<reference evidence="2" key="1">
    <citation type="submission" date="2022-06" db="EMBL/GenBank/DDBJ databases">
        <title>Complete genome sequence of soil microorganisms Streptomyces sp. Qhu-M197 isolated from Alpine meadows habitats on the Tibetan Plateau.</title>
        <authorList>
            <person name="Zhang B."/>
            <person name="Xiang X."/>
            <person name="Fan J."/>
        </authorList>
    </citation>
    <scope>NUCLEOTIDE SEQUENCE</scope>
    <source>
        <strain evidence="2">Qhu-M197</strain>
    </source>
</reference>
<keyword evidence="3" id="KW-1185">Reference proteome</keyword>
<dbReference type="Proteomes" id="UP001056374">
    <property type="component" value="Chromosome"/>
</dbReference>
<evidence type="ECO:0008006" key="4">
    <source>
        <dbReference type="Google" id="ProtNLM"/>
    </source>
</evidence>
<sequence>MPPPPPISPPSPPRSQERPAGPVGAAPVGAARVDAAPIRAALADPTPAAPTAAAPTAADPTVGDPALDDIELACARAAPAQGRRQAARSLLARTGDDWDRRGHRITVLALDPDAAAWAHAWLLAEPGCADAAVLLALAHVRRALRGKENPATARAACRAAAEAAPADPTPWLGLLMLERGGTADAVRIFEEIRARHRDHHHAHHLMIALLAERRADAGPDQLHEVYDFASWAAEQAPADSPLAILPIVAHAERYRALAVRGHAPADPTTARHWRDHRAADVMKAAFDWWLEWEHDGHPRRLVDLNFLAHAKFCEGRPAEAAALFHRIGDHVTTAPWSYPDRDAHAAFHAARTASLGDTRSTHGEGGAINGAGGSMNRGV</sequence>
<organism evidence="2 3">
    <name type="scientific">Streptomyces phaeoluteigriseus</name>
    <dbReference type="NCBI Taxonomy" id="114686"/>
    <lineage>
        <taxon>Bacteria</taxon>
        <taxon>Bacillati</taxon>
        <taxon>Actinomycetota</taxon>
        <taxon>Actinomycetes</taxon>
        <taxon>Kitasatosporales</taxon>
        <taxon>Streptomycetaceae</taxon>
        <taxon>Streptomyces</taxon>
        <taxon>Streptomyces aurantiacus group</taxon>
    </lineage>
</organism>
<evidence type="ECO:0000313" key="2">
    <source>
        <dbReference type="EMBL" id="USQ87391.1"/>
    </source>
</evidence>
<dbReference type="Gene3D" id="1.25.40.10">
    <property type="entry name" value="Tetratricopeptide repeat domain"/>
    <property type="match status" value="1"/>
</dbReference>